<gene>
    <name evidence="2" type="ORF">H8S40_10060</name>
</gene>
<dbReference type="InterPro" id="IPR035069">
    <property type="entry name" value="TTHA1013/TTHA0281-like"/>
</dbReference>
<accession>A0ABR7G8Z6</accession>
<name>A0ABR7G8Z6_9FIRM</name>
<dbReference type="Proteomes" id="UP000631576">
    <property type="component" value="Unassembled WGS sequence"/>
</dbReference>
<feature type="domain" description="HicB-like antitoxin of toxin-antitoxin system" evidence="1">
    <location>
        <begin position="5"/>
        <end position="80"/>
    </location>
</feature>
<dbReference type="RefSeq" id="WP_022074802.1">
    <property type="nucleotide sequence ID" value="NZ_JACOPE010000001.1"/>
</dbReference>
<dbReference type="EMBL" id="JACOPE010000001">
    <property type="protein sequence ID" value="MBC5683906.1"/>
    <property type="molecule type" value="Genomic_DNA"/>
</dbReference>
<comment type="caution">
    <text evidence="2">The sequence shown here is derived from an EMBL/GenBank/DDBJ whole genome shotgun (WGS) entry which is preliminary data.</text>
</comment>
<dbReference type="Pfam" id="PF15919">
    <property type="entry name" value="HicB_lk_antitox"/>
    <property type="match status" value="1"/>
</dbReference>
<keyword evidence="3" id="KW-1185">Reference proteome</keyword>
<sequence length="92" mass="10598">MKFIYPAVFHQTESGGYKAYFPDLECCTAEGDTLFDVLDNANAAARDWLTVELEEENVQLPPVSDESDITLKENEFVRNILVNIRFYEGWDE</sequence>
<proteinExistence type="predicted"/>
<dbReference type="Gene3D" id="3.30.160.250">
    <property type="match status" value="1"/>
</dbReference>
<dbReference type="SUPFAM" id="SSF143100">
    <property type="entry name" value="TTHA1013/TTHA0281-like"/>
    <property type="match status" value="1"/>
</dbReference>
<dbReference type="InterPro" id="IPR031807">
    <property type="entry name" value="HicB-like"/>
</dbReference>
<protein>
    <submittedName>
        <fullName evidence="2">Type II toxin-antitoxin system HicB family antitoxin</fullName>
    </submittedName>
</protein>
<evidence type="ECO:0000313" key="2">
    <source>
        <dbReference type="EMBL" id="MBC5683906.1"/>
    </source>
</evidence>
<evidence type="ECO:0000259" key="1">
    <source>
        <dbReference type="Pfam" id="PF15919"/>
    </source>
</evidence>
<evidence type="ECO:0000313" key="3">
    <source>
        <dbReference type="Proteomes" id="UP000631576"/>
    </source>
</evidence>
<reference evidence="2 3" key="1">
    <citation type="submission" date="2020-08" db="EMBL/GenBank/DDBJ databases">
        <title>Genome public.</title>
        <authorList>
            <person name="Liu C."/>
            <person name="Sun Q."/>
        </authorList>
    </citation>
    <scope>NUCLEOTIDE SEQUENCE [LARGE SCALE GENOMIC DNA]</scope>
    <source>
        <strain evidence="2 3">NSJ-13</strain>
    </source>
</reference>
<organism evidence="2 3">
    <name type="scientific">Ruminococcus hominis</name>
    <dbReference type="NCBI Taxonomy" id="2763065"/>
    <lineage>
        <taxon>Bacteria</taxon>
        <taxon>Bacillati</taxon>
        <taxon>Bacillota</taxon>
        <taxon>Clostridia</taxon>
        <taxon>Eubacteriales</taxon>
        <taxon>Oscillospiraceae</taxon>
        <taxon>Ruminococcus</taxon>
    </lineage>
</organism>